<dbReference type="Gene3D" id="2.160.20.10">
    <property type="entry name" value="Single-stranded right-handed beta-helix, Pectin lyase-like"/>
    <property type="match status" value="1"/>
</dbReference>
<dbReference type="RefSeq" id="WP_014746211.1">
    <property type="nucleotide sequence ID" value="NC_017956.1"/>
</dbReference>
<dbReference type="STRING" id="1110502.TMO_2696"/>
<dbReference type="EMBL" id="CP003236">
    <property type="protein sequence ID" value="AFK54534.1"/>
    <property type="molecule type" value="Genomic_DNA"/>
</dbReference>
<dbReference type="Proteomes" id="UP000005258">
    <property type="component" value="Chromosome"/>
</dbReference>
<keyword evidence="2" id="KW-1185">Reference proteome</keyword>
<dbReference type="AlphaFoldDB" id="I3TP46"/>
<dbReference type="HOGENOM" id="CLU_466861_0_0_5"/>
<evidence type="ECO:0000313" key="1">
    <source>
        <dbReference type="EMBL" id="AFK54534.1"/>
    </source>
</evidence>
<dbReference type="InterPro" id="IPR011050">
    <property type="entry name" value="Pectin_lyase_fold/virulence"/>
</dbReference>
<dbReference type="InterPro" id="IPR006626">
    <property type="entry name" value="PbH1"/>
</dbReference>
<dbReference type="SUPFAM" id="SSF51126">
    <property type="entry name" value="Pectin lyase-like"/>
    <property type="match status" value="1"/>
</dbReference>
<accession>I3TP46</accession>
<name>I3TP46_TISMK</name>
<sequence length="584" mass="62027">MATFTYQTVAAMQQPPVGALPSPGDVAIVAGYHVYDDDGGGTFRLEVPTGPYADRIDEGMVFDCVNSDTDTRIGVWRRIDQGPVRTAWYGIGNVRANGATTVTIPHAAAQIERAINAAGFGGVVVFSGTITLDRTVHIPTTTQLKGEGEGWDRPVIKAGENLKVMFTRASSTRIWVTGISFEGWIDGSAPLPDGISTSVNGYGARTIGFVLCNTTGRADLDSEFAFCRFYNMRMGIVGFGRNFLVTRTHFSSCRYGIVIHPAAKSTTNDVTIRGFNFIANRFHGCGGPRQQVDVVLTSSVTTQTTGLDAFEVGDIVVYRAGTAPTGLEDNMLYVVGADGVLYDRAAPDMYIIQDASEEESETDETPPPIDPQVITPEAWGATAQTIQKVNGGGLFDRSSTCIMVAGLSDALKGGLIADCYADDCRRFYHGPMGDMRITGVTGYRGYETLVETVPEGTPTASKAINGAITNCQWTCDLASPTTYRHGPTILIHGSGVQVSNNLIANSVEHGLYVRADDCQVTGNVVRRSGTAAAPFPGIRVTGTGCLIDGNLIDGYEGAPGLDLPSPTTSMVGTNRIAAYPAGTT</sequence>
<gene>
    <name evidence="1" type="ordered locus">TMO_2696</name>
</gene>
<dbReference type="KEGG" id="tmo:TMO_2696"/>
<dbReference type="InterPro" id="IPR012334">
    <property type="entry name" value="Pectin_lyas_fold"/>
</dbReference>
<dbReference type="SMART" id="SM00710">
    <property type="entry name" value="PbH1"/>
    <property type="match status" value="5"/>
</dbReference>
<organism evidence="1 2">
    <name type="scientific">Tistrella mobilis (strain KA081020-065)</name>
    <dbReference type="NCBI Taxonomy" id="1110502"/>
    <lineage>
        <taxon>Bacteria</taxon>
        <taxon>Pseudomonadati</taxon>
        <taxon>Pseudomonadota</taxon>
        <taxon>Alphaproteobacteria</taxon>
        <taxon>Geminicoccales</taxon>
        <taxon>Geminicoccaceae</taxon>
        <taxon>Tistrella</taxon>
    </lineage>
</organism>
<evidence type="ECO:0008006" key="3">
    <source>
        <dbReference type="Google" id="ProtNLM"/>
    </source>
</evidence>
<protein>
    <recommendedName>
        <fullName evidence="3">Right handed beta helix domain-containing protein</fullName>
    </recommendedName>
</protein>
<proteinExistence type="predicted"/>
<reference evidence="1 2" key="1">
    <citation type="journal article" date="2012" name="J. Am. Chem. Soc.">
        <title>Bacterial biosynthesis and maturation of the didemnin anti-cancer agents.</title>
        <authorList>
            <person name="Xu Y."/>
            <person name="Kersten R.D."/>
            <person name="Nam S.J."/>
            <person name="Lu L."/>
            <person name="Al-Suwailem A.M."/>
            <person name="Zheng H."/>
            <person name="Fenical W."/>
            <person name="Dorrestein P.C."/>
            <person name="Moore B.S."/>
            <person name="Qian P.Y."/>
        </authorList>
    </citation>
    <scope>NUCLEOTIDE SEQUENCE [LARGE SCALE GENOMIC DNA]</scope>
    <source>
        <strain evidence="1 2">KA081020-065</strain>
    </source>
</reference>
<evidence type="ECO:0000313" key="2">
    <source>
        <dbReference type="Proteomes" id="UP000005258"/>
    </source>
</evidence>